<evidence type="ECO:0008006" key="3">
    <source>
        <dbReference type="Google" id="ProtNLM"/>
    </source>
</evidence>
<dbReference type="RefSeq" id="WP_377350772.1">
    <property type="nucleotide sequence ID" value="NZ_JBHLTP010000013.1"/>
</dbReference>
<comment type="caution">
    <text evidence="1">The sequence shown here is derived from an EMBL/GenBank/DDBJ whole genome shotgun (WGS) entry which is preliminary data.</text>
</comment>
<sequence length="42" mass="4940">MIKGFIILLLLCSFEIATVYTALKLSKTPIVVEPYENWFYDR</sequence>
<dbReference type="Proteomes" id="UP001589836">
    <property type="component" value="Unassembled WGS sequence"/>
</dbReference>
<reference evidence="1 2" key="1">
    <citation type="submission" date="2024-09" db="EMBL/GenBank/DDBJ databases">
        <authorList>
            <person name="Sun Q."/>
            <person name="Mori K."/>
        </authorList>
    </citation>
    <scope>NUCLEOTIDE SEQUENCE [LARGE SCALE GENOMIC DNA]</scope>
    <source>
        <strain evidence="1 2">NCAIM B.02529</strain>
    </source>
</reference>
<dbReference type="EMBL" id="JBHLTP010000013">
    <property type="protein sequence ID" value="MFC0525466.1"/>
    <property type="molecule type" value="Genomic_DNA"/>
</dbReference>
<gene>
    <name evidence="1" type="ORF">ACFFGV_17925</name>
</gene>
<proteinExistence type="predicted"/>
<evidence type="ECO:0000313" key="2">
    <source>
        <dbReference type="Proteomes" id="UP001589836"/>
    </source>
</evidence>
<keyword evidence="2" id="KW-1185">Reference proteome</keyword>
<organism evidence="1 2">
    <name type="scientific">Pontibacillus salicampi</name>
    <dbReference type="NCBI Taxonomy" id="1449801"/>
    <lineage>
        <taxon>Bacteria</taxon>
        <taxon>Bacillati</taxon>
        <taxon>Bacillota</taxon>
        <taxon>Bacilli</taxon>
        <taxon>Bacillales</taxon>
        <taxon>Bacillaceae</taxon>
        <taxon>Pontibacillus</taxon>
    </lineage>
</organism>
<accession>A0ABV6LST3</accession>
<protein>
    <recommendedName>
        <fullName evidence="3">Cyclic lactone autoinducer peptide</fullName>
    </recommendedName>
</protein>
<name>A0ABV6LST3_9BACI</name>
<evidence type="ECO:0000313" key="1">
    <source>
        <dbReference type="EMBL" id="MFC0525466.1"/>
    </source>
</evidence>